<evidence type="ECO:0000313" key="10">
    <source>
        <dbReference type="RefSeq" id="XP_032833047.1"/>
    </source>
</evidence>
<dbReference type="PANTHER" id="PTHR12156:SF5">
    <property type="entry name" value="FI18040P1"/>
    <property type="match status" value="1"/>
</dbReference>
<feature type="compositionally biased region" description="Basic and acidic residues" evidence="7">
    <location>
        <begin position="765"/>
        <end position="786"/>
    </location>
</feature>
<evidence type="ECO:0000256" key="6">
    <source>
        <dbReference type="SAM" id="Coils"/>
    </source>
</evidence>
<feature type="domain" description="PH" evidence="8">
    <location>
        <begin position="1611"/>
        <end position="1725"/>
    </location>
</feature>
<evidence type="ECO:0000256" key="2">
    <source>
        <dbReference type="ARBA" id="ARBA00022553"/>
    </source>
</evidence>
<feature type="region of interest" description="Disordered" evidence="7">
    <location>
        <begin position="1454"/>
        <end position="1480"/>
    </location>
</feature>
<name>A0AAJ7XG86_PETMA</name>
<dbReference type="KEGG" id="pmrn:116955834"/>
<feature type="region of interest" description="Disordered" evidence="7">
    <location>
        <begin position="177"/>
        <end position="208"/>
    </location>
</feature>
<feature type="compositionally biased region" description="Pro residues" evidence="7">
    <location>
        <begin position="1307"/>
        <end position="1316"/>
    </location>
</feature>
<keyword evidence="2" id="KW-0597">Phosphoprotein</keyword>
<dbReference type="InterPro" id="IPR008984">
    <property type="entry name" value="SMAD_FHA_dom_sf"/>
</dbReference>
<dbReference type="InterPro" id="IPR037810">
    <property type="entry name" value="PHLDB1/2/3_PH"/>
</dbReference>
<feature type="compositionally biased region" description="Basic and acidic residues" evidence="7">
    <location>
        <begin position="1532"/>
        <end position="1542"/>
    </location>
</feature>
<dbReference type="Gene3D" id="2.60.200.20">
    <property type="match status" value="1"/>
</dbReference>
<evidence type="ECO:0000256" key="1">
    <source>
        <dbReference type="ARBA" id="ARBA00022481"/>
    </source>
</evidence>
<feature type="compositionally biased region" description="Gly residues" evidence="7">
    <location>
        <begin position="1547"/>
        <end position="1558"/>
    </location>
</feature>
<feature type="compositionally biased region" description="Polar residues" evidence="7">
    <location>
        <begin position="492"/>
        <end position="501"/>
    </location>
</feature>
<accession>A0AAJ7XG86</accession>
<feature type="coiled-coil region" evidence="6">
    <location>
        <begin position="1368"/>
        <end position="1429"/>
    </location>
</feature>
<dbReference type="InterPro" id="IPR001849">
    <property type="entry name" value="PH_domain"/>
</dbReference>
<proteinExistence type="predicted"/>
<evidence type="ECO:0000256" key="3">
    <source>
        <dbReference type="ARBA" id="ARBA00023054"/>
    </source>
</evidence>
<keyword evidence="9" id="KW-1185">Reference proteome</keyword>
<feature type="compositionally biased region" description="Low complexity" evidence="7">
    <location>
        <begin position="684"/>
        <end position="712"/>
    </location>
</feature>
<feature type="compositionally biased region" description="Low complexity" evidence="7">
    <location>
        <begin position="292"/>
        <end position="304"/>
    </location>
</feature>
<dbReference type="InterPro" id="IPR000253">
    <property type="entry name" value="FHA_dom"/>
</dbReference>
<dbReference type="InterPro" id="IPR011993">
    <property type="entry name" value="PH-like_dom_sf"/>
</dbReference>
<reference evidence="10" key="1">
    <citation type="submission" date="2025-08" db="UniProtKB">
        <authorList>
            <consortium name="RefSeq"/>
        </authorList>
    </citation>
    <scope>IDENTIFICATION</scope>
    <source>
        <tissue evidence="10">Sperm</tissue>
    </source>
</reference>
<feature type="coiled-coil region" evidence="6">
    <location>
        <begin position="984"/>
        <end position="1082"/>
    </location>
</feature>
<gene>
    <name evidence="10" type="primary">LOC116955834</name>
</gene>
<evidence type="ECO:0000256" key="4">
    <source>
        <dbReference type="ARBA" id="ARBA00069090"/>
    </source>
</evidence>
<feature type="region of interest" description="Disordered" evidence="7">
    <location>
        <begin position="1532"/>
        <end position="1561"/>
    </location>
</feature>
<dbReference type="Proteomes" id="UP001318040">
    <property type="component" value="Chromosome 62"/>
</dbReference>
<feature type="compositionally biased region" description="Low complexity" evidence="7">
    <location>
        <begin position="644"/>
        <end position="659"/>
    </location>
</feature>
<organism evidence="9 10">
    <name type="scientific">Petromyzon marinus</name>
    <name type="common">Sea lamprey</name>
    <dbReference type="NCBI Taxonomy" id="7757"/>
    <lineage>
        <taxon>Eukaryota</taxon>
        <taxon>Metazoa</taxon>
        <taxon>Chordata</taxon>
        <taxon>Craniata</taxon>
        <taxon>Vertebrata</taxon>
        <taxon>Cyclostomata</taxon>
        <taxon>Hyperoartia</taxon>
        <taxon>Petromyzontiformes</taxon>
        <taxon>Petromyzontidae</taxon>
        <taxon>Petromyzon</taxon>
    </lineage>
</organism>
<dbReference type="SUPFAM" id="SSF50729">
    <property type="entry name" value="PH domain-like"/>
    <property type="match status" value="1"/>
</dbReference>
<dbReference type="FunFam" id="2.30.29.30:FF:000006">
    <property type="entry name" value="Pleckstrin homology like domain family B member 1"/>
    <property type="match status" value="1"/>
</dbReference>
<feature type="region of interest" description="Disordered" evidence="7">
    <location>
        <begin position="250"/>
        <end position="322"/>
    </location>
</feature>
<feature type="compositionally biased region" description="Low complexity" evidence="7">
    <location>
        <begin position="750"/>
        <end position="759"/>
    </location>
</feature>
<dbReference type="Pfam" id="PF00169">
    <property type="entry name" value="PH"/>
    <property type="match status" value="1"/>
</dbReference>
<evidence type="ECO:0000259" key="8">
    <source>
        <dbReference type="PROSITE" id="PS50003"/>
    </source>
</evidence>
<dbReference type="InterPro" id="IPR052212">
    <property type="entry name" value="PH-like_domain"/>
</dbReference>
<sequence length="1732" mass="185666">MLPIQEIVTREQLNELRDRETVVVSQVSMATRGICEPLKKSQRIFHNTALDFTESGRGLRVEAATPHLVSVGGGRLSTAVTLLPLHEGQTKLGTADSIPPPDIEIRGPGAQRDHCIIESRGGAITLVPCGHPCTIDGTAVREPTRLTQGCMLCLGQWNFFRFNHPDEAVRIRSMLAPSANPPAAPSHAMSSVNGNDPRRRDGAPAGRAGARDKLLNACSIEQDLQDIIDSLTLESNTAAGAPLTPASFASVASAPENGNNNRQQPQPRGVPCSPPSSPGRVSLSGSCYDNLASASSSPSSSTSSNDNRGTPPVPARSSSYNFTSQRSANGFRAAAAAAAAATATPAAPAAGAESPRAPRRRIRDAPTERPHLAHAKPSQGGGADAAAACFPGFSPEGPPSPRLPRVSPERGGGAATAAGPVPLSPRAARRSATPPASPEASRRGCFPISLASPQGPSRWQQQQQPPHSPSSARRLVARGGGGGSSEGRSPTLGVQSDQRWGQPQAKPAAVGPDGSPRSPLSPDYGHHQQQQQRRPLDALPPLSPKSSRKAAASPALAGPESCPSVGKRLGGVFTSPAFVRRSSGGVGGGAGGDSGGGAREGLVIFDHEFGAAAAAASSSPSGPPGGSFSVATKVKIPASTTTTTAAAAAASTTTTTTTTPPVPRSPCRSPGLQRRRPPAPPSPNLSSSLTMTMRSPAATPATSPIAAAAAAAKPDGGRPSALDRSAGSDSERDFPPEEEEEVVVDDGGKAAAAAAAPAAPASPPRLRERKGSISEIRGGDESELRQYHRRHRDERLREQETERLERQRLETILSLCAEYHEKGSISDLRGIMGKTEGGGSGEEEARPVAAAAPAPVSAATVDSAQSPGDDSRHDDAGEEIGGTAVTMATRGGGGRGGEGPAGGRDECSSSTESAQDEGYIQTMSSYDRVPSPPEQSRRTPRQEARLKLAEQKQEVMRREVGLEQEVMRRGAEHRQEVMRLDVRRAQLVAVVEELKRRIHDVQSQMEDCAREAEMERALLEGEKAAEKSNLGKDQEVIAALQRKMSELEARVARQRDKGKARLVEERQNLDDLHAKKSDVETQLHSCPEALREQMDEELRMVSDQLESGARRFEDLEFQQLETESRLEEEREAGLHSVLKDMTELRRTIVSRKERLCALERQANQTLRAAEVERQRLQRERGTLVRLYEREREELSLVEVELAEAMGNVDVAAALSPALREEYFTLSQINQLYVGTEPRSGHAHPTQAPPTHSSVVVETARSAVNLSQASPPDIPLAEEPRECALAPCPPLGSERWYSDCVAGFGPPRTIPPPPPLPAKQRGGSKEAADQSSVLAQLGTNSLPRNLKATLQEIENKRQQTFQEKGHQVIEEQRRRLADLRLRAAAEAQTQWAALHALPSSPTSSSSRGCAEEEEEEVEEAAAAAAAMVVEELLGNGGGGAGGRVGGGGGAYDTLSLESSDSMDTSVSNANSQCSPDAMSSASGMDTVRLEEMERMLREAQVEKARLLEMKERETEERRRALELERRRRERVEAQLRDETERQRRLLAGAGGGGPGGGSSRGADVRLRDAHAVQQSRPLTRYLPVRKEDFDLRGHVEAAGHGVETCRHVALTAKTCRGLLTKMGGKIKTWRKRWFVFDRNKRTLAYYADKHEAKLKGVIYFQAIQEVYYDHLKNANKPWGILRFAKITSPNPALTFCVKTHDRVYYMVAQSPEAMRIWMDVIITGAEGYTLFLN</sequence>
<feature type="compositionally biased region" description="Low complexity" evidence="7">
    <location>
        <begin position="847"/>
        <end position="864"/>
    </location>
</feature>
<feature type="region of interest" description="Disordered" evidence="7">
    <location>
        <begin position="829"/>
        <end position="942"/>
    </location>
</feature>
<dbReference type="PANTHER" id="PTHR12156">
    <property type="entry name" value="PLECKSTRIN HOMOLOGY-LIKE DOMAIN, FAMILY B, MEMBER 3"/>
    <property type="match status" value="1"/>
</dbReference>
<dbReference type="FunFam" id="2.60.200.20:FF:000004">
    <property type="entry name" value="pleckstrin homology-like domain family B member 1 isoform X1"/>
    <property type="match status" value="1"/>
</dbReference>
<dbReference type="Gene3D" id="2.30.29.30">
    <property type="entry name" value="Pleckstrin-homology domain (PH domain)/Phosphotyrosine-binding domain (PTB)"/>
    <property type="match status" value="1"/>
</dbReference>
<dbReference type="CDD" id="cd14673">
    <property type="entry name" value="PH_PHLDB1_2"/>
    <property type="match status" value="1"/>
</dbReference>
<evidence type="ECO:0000256" key="5">
    <source>
        <dbReference type="ARBA" id="ARBA00077655"/>
    </source>
</evidence>
<dbReference type="SUPFAM" id="SSF49879">
    <property type="entry name" value="SMAD/FHA domain"/>
    <property type="match status" value="1"/>
</dbReference>
<protein>
    <recommendedName>
        <fullName evidence="4">Pleckstrin homology-like domain family B member 1</fullName>
    </recommendedName>
    <alternativeName>
        <fullName evidence="5">Protein LL5-alpha</fullName>
    </alternativeName>
</protein>
<dbReference type="Pfam" id="PF00498">
    <property type="entry name" value="FHA"/>
    <property type="match status" value="1"/>
</dbReference>
<feature type="compositionally biased region" description="Gly residues" evidence="7">
    <location>
        <begin position="890"/>
        <end position="902"/>
    </location>
</feature>
<feature type="compositionally biased region" description="Low complexity" evidence="7">
    <location>
        <begin position="452"/>
        <end position="474"/>
    </location>
</feature>
<keyword evidence="3 6" id="KW-0175">Coiled coil</keyword>
<feature type="compositionally biased region" description="Low complexity" evidence="7">
    <location>
        <begin position="343"/>
        <end position="355"/>
    </location>
</feature>
<feature type="region of interest" description="Disordered" evidence="7">
    <location>
        <begin position="343"/>
        <end position="599"/>
    </location>
</feature>
<feature type="compositionally biased region" description="Gly residues" evidence="7">
    <location>
        <begin position="584"/>
        <end position="599"/>
    </location>
</feature>
<evidence type="ECO:0000256" key="7">
    <source>
        <dbReference type="SAM" id="MobiDB-lite"/>
    </source>
</evidence>
<dbReference type="RefSeq" id="XP_032833047.1">
    <property type="nucleotide sequence ID" value="XM_032977156.1"/>
</dbReference>
<dbReference type="CDD" id="cd22713">
    <property type="entry name" value="FHA_PHLB1"/>
    <property type="match status" value="1"/>
</dbReference>
<dbReference type="SMART" id="SM00233">
    <property type="entry name" value="PH"/>
    <property type="match status" value="1"/>
</dbReference>
<feature type="region of interest" description="Disordered" evidence="7">
    <location>
        <begin position="1304"/>
        <end position="1329"/>
    </location>
</feature>
<feature type="compositionally biased region" description="Low complexity" evidence="7">
    <location>
        <begin position="257"/>
        <end position="269"/>
    </location>
</feature>
<dbReference type="PROSITE" id="PS50003">
    <property type="entry name" value="PH_DOMAIN"/>
    <property type="match status" value="1"/>
</dbReference>
<feature type="compositionally biased region" description="Basic and acidic residues" evidence="7">
    <location>
        <begin position="793"/>
        <end position="803"/>
    </location>
</feature>
<evidence type="ECO:0000313" key="9">
    <source>
        <dbReference type="Proteomes" id="UP001318040"/>
    </source>
</evidence>
<feature type="compositionally biased region" description="Low complexity" evidence="7">
    <location>
        <begin position="415"/>
        <end position="434"/>
    </location>
</feature>
<feature type="coiled-coil region" evidence="6">
    <location>
        <begin position="1159"/>
        <end position="1207"/>
    </location>
</feature>
<feature type="region of interest" description="Disordered" evidence="7">
    <location>
        <begin position="644"/>
        <end position="803"/>
    </location>
</feature>
<keyword evidence="1" id="KW-0488">Methylation</keyword>